<dbReference type="InterPro" id="IPR023614">
    <property type="entry name" value="Porin_dom_sf"/>
</dbReference>
<feature type="chain" id="PRO_5046479594" evidence="1">
    <location>
        <begin position="25"/>
        <end position="403"/>
    </location>
</feature>
<evidence type="ECO:0000313" key="3">
    <source>
        <dbReference type="EMBL" id="MFB2716094.1"/>
    </source>
</evidence>
<protein>
    <submittedName>
        <fullName evidence="3">Alginate export family protein</fullName>
    </submittedName>
</protein>
<feature type="domain" description="Alginate export" evidence="2">
    <location>
        <begin position="40"/>
        <end position="271"/>
    </location>
</feature>
<reference evidence="3 4" key="1">
    <citation type="submission" date="2024-09" db="EMBL/GenBank/DDBJ databases">
        <title>Draft genome sequences of 6 high pH adapted Marinobacter shengliensis sp. isolated from Mariana forearc serpentinite mud volcanoes.</title>
        <authorList>
            <person name="Elkassas S."/>
            <person name="Serres M."/>
            <person name="Michael N."/>
            <person name="Amina P."/>
            <person name="Teodora Z."/>
            <person name="Julie H."/>
        </authorList>
    </citation>
    <scope>NUCLEOTIDE SEQUENCE [LARGE SCALE GENOMIC DNA]</scope>
    <source>
        <strain evidence="3 4">EB4</strain>
    </source>
</reference>
<name>A0ABV4W7C8_9GAMM</name>
<evidence type="ECO:0000259" key="2">
    <source>
        <dbReference type="Pfam" id="PF13372"/>
    </source>
</evidence>
<dbReference type="Proteomes" id="UP001576762">
    <property type="component" value="Unassembled WGS sequence"/>
</dbReference>
<evidence type="ECO:0000313" key="4">
    <source>
        <dbReference type="Proteomes" id="UP001576762"/>
    </source>
</evidence>
<comment type="caution">
    <text evidence="3">The sequence shown here is derived from an EMBL/GenBank/DDBJ whole genome shotgun (WGS) entry which is preliminary data.</text>
</comment>
<evidence type="ECO:0000256" key="1">
    <source>
        <dbReference type="SAM" id="SignalP"/>
    </source>
</evidence>
<sequence>MKARLIRHSACMLGSLALATPALAAEHSLHDALSNGQVSGDVRLRYEAVDQDNALKDADALTIRTRLGYTTGSYHGVTGVLEFEDSRTVMGLDDYNNTQGKNTDYSVIADPETTEVDQAYLQYSGGDVTARAGRQVIVYDNQRHVGHVGWRQDRQTFDGVRLTYAPTSLLTLDYAYLNQRNRIFAEAQDLATKDHLLNLGYQTGFGKLSAYAYLLEVDDGTNNGLDTVGLRFAGDYDLESVKLIYAAKYARQEAKSGATEFDADYYSLKAGAGVKGITIALTYEVLGSDDGNYGFATPLATLHAFNGWTDQFLATPAGGLEDISLTVSGALAGGRWAFVYHDFSANESTPAVDDLGDEWGVAYNRGFAEHYTAGIKYARYSAGDSAAGKVDTNKLWLTLGVTF</sequence>
<dbReference type="InterPro" id="IPR025388">
    <property type="entry name" value="Alginate_export_dom"/>
</dbReference>
<dbReference type="RefSeq" id="WP_374814426.1">
    <property type="nucleotide sequence ID" value="NZ_JBHFLD010000013.1"/>
</dbReference>
<keyword evidence="4" id="KW-1185">Reference proteome</keyword>
<dbReference type="EMBL" id="JBHFLD010000013">
    <property type="protein sequence ID" value="MFB2716094.1"/>
    <property type="molecule type" value="Genomic_DNA"/>
</dbReference>
<dbReference type="Gene3D" id="2.40.160.10">
    <property type="entry name" value="Porin"/>
    <property type="match status" value="1"/>
</dbReference>
<organism evidence="3 4">
    <name type="scientific">Marinobacter shengliensis</name>
    <dbReference type="NCBI Taxonomy" id="1389223"/>
    <lineage>
        <taxon>Bacteria</taxon>
        <taxon>Pseudomonadati</taxon>
        <taxon>Pseudomonadota</taxon>
        <taxon>Gammaproteobacteria</taxon>
        <taxon>Pseudomonadales</taxon>
        <taxon>Marinobacteraceae</taxon>
        <taxon>Marinobacter</taxon>
    </lineage>
</organism>
<dbReference type="Pfam" id="PF13372">
    <property type="entry name" value="Alginate_exp"/>
    <property type="match status" value="1"/>
</dbReference>
<keyword evidence="1" id="KW-0732">Signal</keyword>
<gene>
    <name evidence="3" type="ORF">ACE05E_11430</name>
</gene>
<proteinExistence type="predicted"/>
<accession>A0ABV4W7C8</accession>
<feature type="signal peptide" evidence="1">
    <location>
        <begin position="1"/>
        <end position="24"/>
    </location>
</feature>